<accession>A0AAV2ZQC8</accession>
<dbReference type="PANTHER" id="PTHR47051">
    <property type="entry name" value="NESTIN"/>
    <property type="match status" value="1"/>
</dbReference>
<keyword evidence="7" id="KW-1185">Reference proteome</keyword>
<feature type="compositionally biased region" description="Basic and acidic residues" evidence="4">
    <location>
        <begin position="2301"/>
        <end position="2327"/>
    </location>
</feature>
<feature type="region of interest" description="Disordered" evidence="4">
    <location>
        <begin position="2272"/>
        <end position="2436"/>
    </location>
</feature>
<dbReference type="EMBL" id="DYDO01000013">
    <property type="protein sequence ID" value="DBA13995.1"/>
    <property type="molecule type" value="Genomic_DNA"/>
</dbReference>
<feature type="compositionally biased region" description="Basic and acidic residues" evidence="4">
    <location>
        <begin position="839"/>
        <end position="851"/>
    </location>
</feature>
<dbReference type="SMART" id="SM01391">
    <property type="entry name" value="Filament"/>
    <property type="match status" value="1"/>
</dbReference>
<feature type="region of interest" description="Disordered" evidence="4">
    <location>
        <begin position="464"/>
        <end position="486"/>
    </location>
</feature>
<dbReference type="GO" id="GO:0019215">
    <property type="term" value="F:intermediate filament binding"/>
    <property type="evidence" value="ECO:0007669"/>
    <property type="project" value="InterPro"/>
</dbReference>
<feature type="compositionally biased region" description="Polar residues" evidence="4">
    <location>
        <begin position="2057"/>
        <end position="2066"/>
    </location>
</feature>
<dbReference type="GO" id="GO:0030844">
    <property type="term" value="P:positive regulation of intermediate filament depolymerization"/>
    <property type="evidence" value="ECO:0007669"/>
    <property type="project" value="TreeGrafter"/>
</dbReference>
<dbReference type="PROSITE" id="PS51842">
    <property type="entry name" value="IF_ROD_2"/>
    <property type="match status" value="1"/>
</dbReference>
<feature type="compositionally biased region" description="Low complexity" evidence="4">
    <location>
        <begin position="2328"/>
        <end position="2339"/>
    </location>
</feature>
<feature type="region of interest" description="Disordered" evidence="4">
    <location>
        <begin position="2143"/>
        <end position="2186"/>
    </location>
</feature>
<feature type="compositionally biased region" description="Basic and acidic residues" evidence="4">
    <location>
        <begin position="468"/>
        <end position="486"/>
    </location>
</feature>
<evidence type="ECO:0000256" key="1">
    <source>
        <dbReference type="ARBA" id="ARBA00022754"/>
    </source>
</evidence>
<comment type="caution">
    <text evidence="6">The sequence shown here is derived from an EMBL/GenBank/DDBJ whole genome shotgun (WGS) entry which is preliminary data.</text>
</comment>
<feature type="compositionally biased region" description="Basic and acidic residues" evidence="4">
    <location>
        <begin position="1384"/>
        <end position="1394"/>
    </location>
</feature>
<dbReference type="Proteomes" id="UP001181693">
    <property type="component" value="Unassembled WGS sequence"/>
</dbReference>
<feature type="compositionally biased region" description="Acidic residues" evidence="4">
    <location>
        <begin position="1351"/>
        <end position="1366"/>
    </location>
</feature>
<dbReference type="PROSITE" id="PS00226">
    <property type="entry name" value="IF_ROD_1"/>
    <property type="match status" value="1"/>
</dbReference>
<feature type="region of interest" description="Disordered" evidence="4">
    <location>
        <begin position="1936"/>
        <end position="2067"/>
    </location>
</feature>
<dbReference type="PANTHER" id="PTHR47051:SF1">
    <property type="entry name" value="NESTIN"/>
    <property type="match status" value="1"/>
</dbReference>
<protein>
    <recommendedName>
        <fullName evidence="5">IF rod domain-containing protein</fullName>
    </recommendedName>
</protein>
<dbReference type="InterPro" id="IPR039008">
    <property type="entry name" value="IF_rod_dom"/>
</dbReference>
<feature type="region of interest" description="Disordered" evidence="4">
    <location>
        <begin position="798"/>
        <end position="862"/>
    </location>
</feature>
<evidence type="ECO:0000256" key="3">
    <source>
        <dbReference type="SAM" id="Coils"/>
    </source>
</evidence>
<evidence type="ECO:0000313" key="6">
    <source>
        <dbReference type="EMBL" id="DBA13995.1"/>
    </source>
</evidence>
<dbReference type="InterPro" id="IPR018039">
    <property type="entry name" value="IF_conserved"/>
</dbReference>
<feature type="compositionally biased region" description="Basic and acidic residues" evidence="4">
    <location>
        <begin position="2398"/>
        <end position="2415"/>
    </location>
</feature>
<feature type="compositionally biased region" description="Acidic residues" evidence="4">
    <location>
        <begin position="1501"/>
        <end position="1513"/>
    </location>
</feature>
<feature type="region of interest" description="Disordered" evidence="4">
    <location>
        <begin position="1154"/>
        <end position="1189"/>
    </location>
</feature>
<evidence type="ECO:0000256" key="2">
    <source>
        <dbReference type="ARBA" id="ARBA00023054"/>
    </source>
</evidence>
<feature type="region of interest" description="Disordered" evidence="4">
    <location>
        <begin position="604"/>
        <end position="653"/>
    </location>
</feature>
<feature type="domain" description="IF rod" evidence="5">
    <location>
        <begin position="13"/>
        <end position="319"/>
    </location>
</feature>
<evidence type="ECO:0000259" key="5">
    <source>
        <dbReference type="PROSITE" id="PS51842"/>
    </source>
</evidence>
<feature type="region of interest" description="Disordered" evidence="4">
    <location>
        <begin position="2565"/>
        <end position="2584"/>
    </location>
</feature>
<dbReference type="FunFam" id="1.20.5.170:FF:000081">
    <property type="entry name" value="Nestin"/>
    <property type="match status" value="1"/>
</dbReference>
<dbReference type="GO" id="GO:0031730">
    <property type="term" value="F:CCR5 chemokine receptor binding"/>
    <property type="evidence" value="ECO:0007669"/>
    <property type="project" value="TreeGrafter"/>
</dbReference>
<feature type="compositionally biased region" description="Basic and acidic residues" evidence="4">
    <location>
        <begin position="2000"/>
        <end position="2053"/>
    </location>
</feature>
<feature type="compositionally biased region" description="Polar residues" evidence="4">
    <location>
        <begin position="1000"/>
        <end position="1022"/>
    </location>
</feature>
<feature type="region of interest" description="Disordered" evidence="4">
    <location>
        <begin position="1207"/>
        <end position="1236"/>
    </location>
</feature>
<feature type="compositionally biased region" description="Basic and acidic residues" evidence="4">
    <location>
        <begin position="1402"/>
        <end position="1429"/>
    </location>
</feature>
<sequence>MEAYQTSFSLGDESSQMWTLNKRLEAYLSRVKALEEENEILRAEIHHLRKESKVPSVRKYHEEIMKLRDALDEGHQKMVEVEMARDNIYQEIEFVKDLCLQEKQAQEEAKKEMSESKKILEEEKRAQNWLKEKLVQLEEEIEDILRVHEEEKAAMEEEISRFSRRLDSFKVAPVAFQPINLEDYSIKLSQIWQGAVEDYKSEVASLESGLSEAKENLRKVLEENKQSKIQLQSLEKELQSLKSRKEMLEDVLEKQWLDQHEEEGRLQLEIETLDKEKQDLRAQIAQVLEDRQQLMHLKMSLSLEVATYRSLLEAESTRAYSPAADYKLSFPFSESRLERTPLRKRQAESIKTPVARDYRQLTTKKQSVEKSEQLLHTPSRHLNVKSTSFTSRASPVTKEFQKVSSVLQSQSLKYTKASTDKAATTLPSVERKTERCPPSEDAFEKRKVETIAYSYSQSPIKASTDITVRSETKDKPQRKSDEELTKTETVENGFLLPGEKEILDAQLKTDNLESSLKTVKDDHLTVLDTALEVDINVQDSQSKDKAPVEKINVQQTEFGILSQDLEEDLVVEKEEVVTEIVKCQTVLLEKQEVMQSLEYQNIETSIKEEDEDHRKSQAISEPYSSDAKAELPTHEQESSLTSTERVESEALSSDVLSQYEPVTQQEQDVNAQVSFDLEKAISDIKEEATQWADENNLLVNQGFEIINNTGLEKVETESEQIIEDQGQEEQKLVGQSDIKDEIIFDSPESFEKCSDDALGSDEVIVSQEISSLSSEIDNNRLLSEEEFKTESKELQEDFDLHLVQSKSLPDGSKDSTDTMEQELSDIKKEIQYFEEEEVKSDVEESSQEHPTEQSSETYTKEEFVSLHQDKQITEQFIVDNKEVIDHLDDAQSENIDLPETGLEEIQKELETTMESNGKEQEISDILSTDEGTQIAEDKVEITKLESEDDISQLEDAAQDTVQLIEQIEDSYDDKLEEQKISEPRDVVQDQSNLEQEIDNQLSGDNQILLNDQDTTDSVQLLNDTDDSGQSEDKSQEQPWEDKQETNNIPEAEPVDSLQSFQEEQKDIDLPENEQQDVKLSPEHDSSSLENKETTLAAEDVIEEPKSDEQTSLSFDESAENEVNAIVEEFGEMKQDSTLTFSEKEDLIPDEVKSLESQVPEEGDVLTETDSAPSLQKEVVEQPAEKDSEPCIEQDITDAQTVETIVQENQPEEQESEKLFTKANETEESIQRNESKQEIQDLADSVACALLREELELESSLSTDGVQEAELSYEQVENVQSKITFQSESETQWTEKVIVEESSNILSTSAELTFSEEHEVDTQLVHKECDPTEEEESTVTSQEPERPLPENSTEECISESENIESEDFIPISQETKGPAADPEPEVDHESLRDTQTEIIFQKDTIEEYNSKDTQEETHDDNYEDVLKEAEAIENEEESKDSVVEQEPEHDQQQVTTILEQECTGEYSSQVTEEEINQDKTETTALDSLVEIEDNKEGLNPEVDQETELSQEDVSDSNTFNQESVEIPTAEGTEEKSEVSGEIVYEAIEKEASEENEGNNTDFGNSETDQEPERDDKSLFSAEAKITSEQESVLDLDRGSDEEINKESCEIVSRMVENVFSEKTEFEAVEVDESAIASTEVKMEECISGSENVESAPVSQESQDPEPDQKPELEQELLSDIQKEIALQQEYADEYSSSGVKEQTSQDDLETVTKITEQDITEEEEQDSKVFKAYEDQVLAEEPIFDTEPQFTPQQSERLGFSETTEEEINQETEEVISKTAEHDITVEHQEDNKDARDSEPEQGQELVGELQFTSQQIEETSSSTFTEEAVSEETDEEASKTAEQDKEIEEESKQSDNNVIQETEVDFDQYTEAKATSQSEIEEGQIKQSGEEKEESNEAAEACDKSVESEDIALAQKEPEGQIPFSLSIIQNNLRFTSENDSEVPPEKQECELSSEELEADEKGAISEDLQNDETEDRKEIIVSEPFYQDSTFSLEPNDQIQEHQEKFLEHEKVEQKGEQHTDIETERPTEEQSEIADAHAHSNLDDENSKSDESLDSQDISIYSQRSDLEISKDYQLEQTLPDSTPLPNLDDDFEDLAEEIIKSEEAQNVVASQFLPEPNEEVLDDSLESQSSQIIIEPEIEELKQDSGDFSQGEPTFDNKQLKDSDIVKEENENTESDESLNSQEEVLISSQSDNLQAITDYQLESLPDTTPLSNQNIESDFSAEKQMIFETEPISLNQNQSDLVTEEFAVEQSTELVTDNKETEDVIVISDHTRDLTQDQSSESNEVLKDDFFEPTNDEPLHESEAELQHTELPEHTQDDTKTLETSDNSISSDDTSPNVTAIADETGAEDVKSVTEESFLVKESSDEFAKVDFETVEETQEDKTLPTTESGQEAHLPEHLESHASDEEKDTTGEISDSSFDSNSGNEREAAEDKYSLQAENIIHVKTVNGLHENTTVQATFDLDDLVVNGHSTGEQTSEGKSEGLFQSLLEKSELNEGSWLDEASKIKKTIHTTVEYVDPATDESNYTKKTLNPYLTDTDFSSQTEIKPLLVAEDIIVDKDTNQQTFETHQVKEESWSSDE</sequence>
<feature type="coiled-coil region" evidence="3">
    <location>
        <begin position="196"/>
        <end position="297"/>
    </location>
</feature>
<feature type="coiled-coil region" evidence="3">
    <location>
        <begin position="102"/>
        <end position="165"/>
    </location>
</feature>
<dbReference type="InterPro" id="IPR031211">
    <property type="entry name" value="Nestin"/>
</dbReference>
<feature type="compositionally biased region" description="Basic and acidic residues" evidence="4">
    <location>
        <begin position="1075"/>
        <end position="1092"/>
    </location>
</feature>
<feature type="compositionally biased region" description="Basic and acidic residues" evidence="4">
    <location>
        <begin position="2352"/>
        <end position="2376"/>
    </location>
</feature>
<feature type="compositionally biased region" description="Basic and acidic residues" evidence="4">
    <location>
        <begin position="1177"/>
        <end position="1188"/>
    </location>
</feature>
<keyword evidence="1" id="KW-0403">Intermediate filament</keyword>
<feature type="region of interest" description="Disordered" evidence="4">
    <location>
        <begin position="1310"/>
        <end position="1603"/>
    </location>
</feature>
<feature type="compositionally biased region" description="Basic and acidic residues" evidence="4">
    <location>
        <begin position="2573"/>
        <end position="2584"/>
    </location>
</feature>
<feature type="region of interest" description="Disordered" evidence="4">
    <location>
        <begin position="1630"/>
        <end position="1727"/>
    </location>
</feature>
<gene>
    <name evidence="6" type="ORF">GDO54_005014</name>
</gene>
<evidence type="ECO:0000256" key="4">
    <source>
        <dbReference type="SAM" id="MobiDB-lite"/>
    </source>
</evidence>
<keyword evidence="2 3" id="KW-0175">Coiled coil</keyword>
<feature type="compositionally biased region" description="Polar residues" evidence="4">
    <location>
        <begin position="1988"/>
        <end position="1999"/>
    </location>
</feature>
<feature type="compositionally biased region" description="Polar residues" evidence="4">
    <location>
        <begin position="2416"/>
        <end position="2428"/>
    </location>
</feature>
<feature type="compositionally biased region" description="Acidic residues" evidence="4">
    <location>
        <begin position="1762"/>
        <end position="1773"/>
    </location>
</feature>
<proteinExistence type="predicted"/>
<feature type="coiled-coil region" evidence="3">
    <location>
        <begin position="17"/>
        <end position="51"/>
    </location>
</feature>
<feature type="region of interest" description="Disordered" evidence="4">
    <location>
        <begin position="1742"/>
        <end position="1923"/>
    </location>
</feature>
<feature type="compositionally biased region" description="Basic and acidic residues" evidence="4">
    <location>
        <begin position="1030"/>
        <end position="1044"/>
    </location>
</feature>
<feature type="compositionally biased region" description="Basic and acidic residues" evidence="4">
    <location>
        <begin position="627"/>
        <end position="637"/>
    </location>
</feature>
<feature type="compositionally biased region" description="Polar residues" evidence="4">
    <location>
        <begin position="1647"/>
        <end position="1660"/>
    </location>
</feature>
<feature type="compositionally biased region" description="Basic and acidic residues" evidence="4">
    <location>
        <begin position="1593"/>
        <end position="1603"/>
    </location>
</feature>
<dbReference type="GO" id="GO:0005882">
    <property type="term" value="C:intermediate filament"/>
    <property type="evidence" value="ECO:0007669"/>
    <property type="project" value="UniProtKB-KW"/>
</dbReference>
<feature type="compositionally biased region" description="Basic and acidic residues" evidence="4">
    <location>
        <begin position="1438"/>
        <end position="1450"/>
    </location>
</feature>
<evidence type="ECO:0000313" key="7">
    <source>
        <dbReference type="Proteomes" id="UP001181693"/>
    </source>
</evidence>
<name>A0AAV2ZQC8_PYXAD</name>
<dbReference type="Gene3D" id="1.20.5.170">
    <property type="match status" value="1"/>
</dbReference>
<organism evidence="6 7">
    <name type="scientific">Pyxicephalus adspersus</name>
    <name type="common">African bullfrog</name>
    <dbReference type="NCBI Taxonomy" id="30357"/>
    <lineage>
        <taxon>Eukaryota</taxon>
        <taxon>Metazoa</taxon>
        <taxon>Chordata</taxon>
        <taxon>Craniata</taxon>
        <taxon>Vertebrata</taxon>
        <taxon>Euteleostomi</taxon>
        <taxon>Amphibia</taxon>
        <taxon>Batrachia</taxon>
        <taxon>Anura</taxon>
        <taxon>Neobatrachia</taxon>
        <taxon>Ranoidea</taxon>
        <taxon>Pyxicephalidae</taxon>
        <taxon>Pyxicephalinae</taxon>
        <taxon>Pyxicephalus</taxon>
    </lineage>
</organism>
<dbReference type="SUPFAM" id="SSF64593">
    <property type="entry name" value="Intermediate filament protein, coiled coil region"/>
    <property type="match status" value="2"/>
</dbReference>
<feature type="region of interest" description="Disordered" evidence="4">
    <location>
        <begin position="1000"/>
        <end position="1118"/>
    </location>
</feature>
<feature type="compositionally biased region" description="Low complexity" evidence="4">
    <location>
        <begin position="1810"/>
        <end position="1827"/>
    </location>
</feature>
<reference evidence="6" key="1">
    <citation type="thesis" date="2020" institute="ProQuest LLC" country="789 East Eisenhower Parkway, Ann Arbor, MI, USA">
        <title>Comparative Genomics and Chromosome Evolution.</title>
        <authorList>
            <person name="Mudd A.B."/>
        </authorList>
    </citation>
    <scope>NUCLEOTIDE SEQUENCE</scope>
    <source>
        <strain evidence="6">1538</strain>
        <tissue evidence="6">Blood</tissue>
    </source>
</reference>
<feature type="compositionally biased region" description="Basic and acidic residues" evidence="4">
    <location>
        <begin position="1774"/>
        <end position="1798"/>
    </location>
</feature>
<feature type="compositionally biased region" description="Basic and acidic residues" evidence="4">
    <location>
        <begin position="2161"/>
        <end position="2173"/>
    </location>
</feature>
<feature type="compositionally biased region" description="Basic and acidic residues" evidence="4">
    <location>
        <begin position="1314"/>
        <end position="1329"/>
    </location>
</feature>